<protein>
    <submittedName>
        <fullName evidence="7">FAD-dependent oxidoreductase</fullName>
    </submittedName>
</protein>
<reference evidence="7 8" key="1">
    <citation type="submission" date="2022-01" db="EMBL/GenBank/DDBJ databases">
        <authorList>
            <person name="Huang Y."/>
        </authorList>
    </citation>
    <scope>NUCLEOTIDE SEQUENCE [LARGE SCALE GENOMIC DNA]</scope>
    <source>
        <strain evidence="7 8">HY366</strain>
    </source>
</reference>
<evidence type="ECO:0000256" key="5">
    <source>
        <dbReference type="ARBA" id="ARBA00023002"/>
    </source>
</evidence>
<dbReference type="Gene3D" id="3.50.50.100">
    <property type="match status" value="1"/>
</dbReference>
<evidence type="ECO:0000256" key="2">
    <source>
        <dbReference type="ARBA" id="ARBA00005272"/>
    </source>
</evidence>
<keyword evidence="4" id="KW-0274">FAD</keyword>
<sequence length="346" mass="35975">MKIVVAGAGYAGTVAANRLARKLTDAQITVVNPSSEFVERVRLHELIAGSGTATRSLREVLDDRIELRIAAIEKVGDGVLTMADAQSLEYDKLVYAVGSSNHAPEGTYAVGGLDAARAAHAKLVELDAGSTVTVVGGGLTGLEAASEVATERPDLTVRIVSDEFGASLSSRARRRVLDVLRDLGVDVVTGEWTPEEPAALTLWAVAGQADGLAARSGLATDAAGRVAVDACLRSTSNPNVYAVGDSAAVPGARLSCQAALPQGAAAADNLVRDLTGRTGKPFSMSFVGQNVSLGRSNGVIQSAHRNDVPTRIWFGGRPAAYFKERVCRGALWSARTGRVASFPGPK</sequence>
<dbReference type="PRINTS" id="PR00368">
    <property type="entry name" value="FADPNR"/>
</dbReference>
<keyword evidence="5" id="KW-0560">Oxidoreductase</keyword>
<keyword evidence="8" id="KW-1185">Reference proteome</keyword>
<evidence type="ECO:0000313" key="7">
    <source>
        <dbReference type="EMBL" id="MCF8590239.1"/>
    </source>
</evidence>
<dbReference type="PRINTS" id="PR00469">
    <property type="entry name" value="PNDRDTASEII"/>
</dbReference>
<proteinExistence type="inferred from homology"/>
<dbReference type="InterPro" id="IPR036188">
    <property type="entry name" value="FAD/NAD-bd_sf"/>
</dbReference>
<keyword evidence="3" id="KW-0285">Flavoprotein</keyword>
<dbReference type="RefSeq" id="WP_236999437.1">
    <property type="nucleotide sequence ID" value="NZ_JAKKOR010000013.1"/>
</dbReference>
<dbReference type="Pfam" id="PF07992">
    <property type="entry name" value="Pyr_redox_2"/>
    <property type="match status" value="1"/>
</dbReference>
<accession>A0ABS9IXC9</accession>
<evidence type="ECO:0000256" key="3">
    <source>
        <dbReference type="ARBA" id="ARBA00022630"/>
    </source>
</evidence>
<feature type="domain" description="FAD/NAD(P)-binding" evidence="6">
    <location>
        <begin position="1"/>
        <end position="259"/>
    </location>
</feature>
<dbReference type="PANTHER" id="PTHR42913">
    <property type="entry name" value="APOPTOSIS-INDUCING FACTOR 1"/>
    <property type="match status" value="1"/>
</dbReference>
<dbReference type="Proteomes" id="UP001200110">
    <property type="component" value="Unassembled WGS sequence"/>
</dbReference>
<organism evidence="7 8">
    <name type="scientific">Gordonia liuliyuniae</name>
    <dbReference type="NCBI Taxonomy" id="2911517"/>
    <lineage>
        <taxon>Bacteria</taxon>
        <taxon>Bacillati</taxon>
        <taxon>Actinomycetota</taxon>
        <taxon>Actinomycetes</taxon>
        <taxon>Mycobacteriales</taxon>
        <taxon>Gordoniaceae</taxon>
        <taxon>Gordonia</taxon>
    </lineage>
</organism>
<dbReference type="SUPFAM" id="SSF51905">
    <property type="entry name" value="FAD/NAD(P)-binding domain"/>
    <property type="match status" value="2"/>
</dbReference>
<dbReference type="InterPro" id="IPR023753">
    <property type="entry name" value="FAD/NAD-binding_dom"/>
</dbReference>
<comment type="cofactor">
    <cofactor evidence="1">
        <name>FAD</name>
        <dbReference type="ChEBI" id="CHEBI:57692"/>
    </cofactor>
</comment>
<dbReference type="PANTHER" id="PTHR42913:SF3">
    <property type="entry name" value="64 KDA MITOCHONDRIAL NADH DEHYDROGENASE (EUROFUNG)"/>
    <property type="match status" value="1"/>
</dbReference>
<name>A0ABS9IXC9_9ACTN</name>
<dbReference type="EMBL" id="JAKKOR010000013">
    <property type="protein sequence ID" value="MCF8590239.1"/>
    <property type="molecule type" value="Genomic_DNA"/>
</dbReference>
<gene>
    <name evidence="7" type="ORF">L5G33_17425</name>
</gene>
<evidence type="ECO:0000259" key="6">
    <source>
        <dbReference type="Pfam" id="PF07992"/>
    </source>
</evidence>
<dbReference type="InterPro" id="IPR051169">
    <property type="entry name" value="NADH-Q_oxidoreductase"/>
</dbReference>
<comment type="caution">
    <text evidence="7">The sequence shown here is derived from an EMBL/GenBank/DDBJ whole genome shotgun (WGS) entry which is preliminary data.</text>
</comment>
<evidence type="ECO:0000313" key="8">
    <source>
        <dbReference type="Proteomes" id="UP001200110"/>
    </source>
</evidence>
<evidence type="ECO:0000256" key="1">
    <source>
        <dbReference type="ARBA" id="ARBA00001974"/>
    </source>
</evidence>
<evidence type="ECO:0000256" key="4">
    <source>
        <dbReference type="ARBA" id="ARBA00022827"/>
    </source>
</evidence>
<comment type="similarity">
    <text evidence="2">Belongs to the NADH dehydrogenase family.</text>
</comment>